<protein>
    <submittedName>
        <fullName evidence="9">ABC transporter permease</fullName>
    </submittedName>
</protein>
<sequence length="309" mass="34151">MLGYIIRRLLSVAVTFIVVSLIIFFVMHAIPGGPFDANEMPVSQAVRDKMMAQLGLDQPVYVQYLNYMAGVLRLDFGVPYQSPGETVLGLLSRAWVPSLVLGGLGVLIGAPLGILLGMAAALNRNSWIDYVASALSTIGLTIPVFITSMLLILVFAVWLNWLPASGWGKPERWILPIVCYALIPLATYARYTRSAMLDTMSRQFVTVLRAKGLSERRIIFQHVLRNSAIPLVTVFLPMFIGTATGSIFVEAMFRIPGLGSYFVSSIQQRDYPLEMALMLMITFMYCIAYLLADVVYALINPRIRVGGAE</sequence>
<feature type="transmembrane region" description="Helical" evidence="7">
    <location>
        <begin position="275"/>
        <end position="299"/>
    </location>
</feature>
<feature type="transmembrane region" description="Helical" evidence="7">
    <location>
        <begin position="9"/>
        <end position="30"/>
    </location>
</feature>
<reference evidence="9" key="1">
    <citation type="submission" date="2023-03" db="EMBL/GenBank/DDBJ databases">
        <title>Andean soil-derived lignocellulolytic bacterial consortium as a source of novel taxa and putative plastic-active enzymes.</title>
        <authorList>
            <person name="Diaz-Garcia L."/>
            <person name="Chuvochina M."/>
            <person name="Feuerriegel G."/>
            <person name="Bunk B."/>
            <person name="Sproer C."/>
            <person name="Streit W.R."/>
            <person name="Rodriguez L.M."/>
            <person name="Overmann J."/>
            <person name="Jimenez D.J."/>
        </authorList>
    </citation>
    <scope>NUCLEOTIDE SEQUENCE</scope>
    <source>
        <strain evidence="9">MAG 4196</strain>
    </source>
</reference>
<feature type="transmembrane region" description="Helical" evidence="7">
    <location>
        <begin position="99"/>
        <end position="122"/>
    </location>
</feature>
<evidence type="ECO:0000256" key="3">
    <source>
        <dbReference type="ARBA" id="ARBA00022475"/>
    </source>
</evidence>
<dbReference type="Pfam" id="PF19300">
    <property type="entry name" value="BPD_transp_1_N"/>
    <property type="match status" value="1"/>
</dbReference>
<proteinExistence type="inferred from homology"/>
<keyword evidence="4 7" id="KW-0812">Transmembrane</keyword>
<feature type="transmembrane region" description="Helical" evidence="7">
    <location>
        <begin position="173"/>
        <end position="191"/>
    </location>
</feature>
<keyword evidence="5 7" id="KW-1133">Transmembrane helix</keyword>
<gene>
    <name evidence="9" type="ORF">P0Y65_10480</name>
</gene>
<feature type="transmembrane region" description="Helical" evidence="7">
    <location>
        <begin position="228"/>
        <end position="255"/>
    </location>
</feature>
<keyword evidence="6 7" id="KW-0472">Membrane</keyword>
<evidence type="ECO:0000313" key="10">
    <source>
        <dbReference type="Proteomes" id="UP001217476"/>
    </source>
</evidence>
<dbReference type="InterPro" id="IPR000515">
    <property type="entry name" value="MetI-like"/>
</dbReference>
<evidence type="ECO:0000256" key="1">
    <source>
        <dbReference type="ARBA" id="ARBA00004651"/>
    </source>
</evidence>
<dbReference type="InterPro" id="IPR035906">
    <property type="entry name" value="MetI-like_sf"/>
</dbReference>
<evidence type="ECO:0000256" key="6">
    <source>
        <dbReference type="ARBA" id="ARBA00023136"/>
    </source>
</evidence>
<feature type="domain" description="ABC transmembrane type-1" evidence="8">
    <location>
        <begin position="95"/>
        <end position="292"/>
    </location>
</feature>
<evidence type="ECO:0000313" key="9">
    <source>
        <dbReference type="EMBL" id="WEK06640.1"/>
    </source>
</evidence>
<dbReference type="AlphaFoldDB" id="A0AAJ5VYR0"/>
<dbReference type="InterPro" id="IPR045621">
    <property type="entry name" value="BPD_transp_1_N"/>
</dbReference>
<accession>A0AAJ5VYR0</accession>
<evidence type="ECO:0000256" key="7">
    <source>
        <dbReference type="RuleBase" id="RU363032"/>
    </source>
</evidence>
<dbReference type="Proteomes" id="UP001217476">
    <property type="component" value="Chromosome"/>
</dbReference>
<evidence type="ECO:0000256" key="5">
    <source>
        <dbReference type="ARBA" id="ARBA00022989"/>
    </source>
</evidence>
<keyword evidence="2 7" id="KW-0813">Transport</keyword>
<keyword evidence="3" id="KW-1003">Cell membrane</keyword>
<evidence type="ECO:0000259" key="8">
    <source>
        <dbReference type="PROSITE" id="PS50928"/>
    </source>
</evidence>
<comment type="similarity">
    <text evidence="7">Belongs to the binding-protein-dependent transport system permease family.</text>
</comment>
<dbReference type="PROSITE" id="PS50928">
    <property type="entry name" value="ABC_TM1"/>
    <property type="match status" value="1"/>
</dbReference>
<dbReference type="PANTHER" id="PTHR30465">
    <property type="entry name" value="INNER MEMBRANE ABC TRANSPORTER"/>
    <property type="match status" value="1"/>
</dbReference>
<comment type="subcellular location">
    <subcellularLocation>
        <location evidence="1 7">Cell membrane</location>
        <topology evidence="1 7">Multi-pass membrane protein</topology>
    </subcellularLocation>
</comment>
<evidence type="ECO:0000256" key="2">
    <source>
        <dbReference type="ARBA" id="ARBA00022448"/>
    </source>
</evidence>
<name>A0AAJ5VYR0_9HYPH</name>
<organism evidence="9 10">
    <name type="scientific">Candidatus Devosia phytovorans</name>
    <dbReference type="NCBI Taxonomy" id="3121372"/>
    <lineage>
        <taxon>Bacteria</taxon>
        <taxon>Pseudomonadati</taxon>
        <taxon>Pseudomonadota</taxon>
        <taxon>Alphaproteobacteria</taxon>
        <taxon>Hyphomicrobiales</taxon>
        <taxon>Devosiaceae</taxon>
        <taxon>Devosia</taxon>
    </lineage>
</organism>
<feature type="transmembrane region" description="Helical" evidence="7">
    <location>
        <begin position="134"/>
        <end position="161"/>
    </location>
</feature>
<dbReference type="Gene3D" id="1.10.3720.10">
    <property type="entry name" value="MetI-like"/>
    <property type="match status" value="1"/>
</dbReference>
<dbReference type="EMBL" id="CP119312">
    <property type="protein sequence ID" value="WEK06640.1"/>
    <property type="molecule type" value="Genomic_DNA"/>
</dbReference>
<dbReference type="PANTHER" id="PTHR30465:SF74">
    <property type="entry name" value="OLIGOPEPTIDE TRANSPORT SYSTEM PERMEASE PROTEIN OPPB"/>
    <property type="match status" value="1"/>
</dbReference>
<dbReference type="SUPFAM" id="SSF161098">
    <property type="entry name" value="MetI-like"/>
    <property type="match status" value="1"/>
</dbReference>
<evidence type="ECO:0000256" key="4">
    <source>
        <dbReference type="ARBA" id="ARBA00022692"/>
    </source>
</evidence>
<dbReference type="GO" id="GO:0055085">
    <property type="term" value="P:transmembrane transport"/>
    <property type="evidence" value="ECO:0007669"/>
    <property type="project" value="InterPro"/>
</dbReference>
<dbReference type="CDD" id="cd06261">
    <property type="entry name" value="TM_PBP2"/>
    <property type="match status" value="1"/>
</dbReference>
<dbReference type="Pfam" id="PF00528">
    <property type="entry name" value="BPD_transp_1"/>
    <property type="match status" value="1"/>
</dbReference>
<dbReference type="GO" id="GO:0005886">
    <property type="term" value="C:plasma membrane"/>
    <property type="evidence" value="ECO:0007669"/>
    <property type="project" value="UniProtKB-SubCell"/>
</dbReference>